<dbReference type="CDD" id="cd15457">
    <property type="entry name" value="NADAR"/>
    <property type="match status" value="1"/>
</dbReference>
<dbReference type="GeneID" id="19686987"/>
<dbReference type="InterPro" id="IPR012816">
    <property type="entry name" value="NADAR"/>
</dbReference>
<evidence type="ECO:0000313" key="3">
    <source>
        <dbReference type="Proteomes" id="UP000026984"/>
    </source>
</evidence>
<evidence type="ECO:0000259" key="1">
    <source>
        <dbReference type="Pfam" id="PF08719"/>
    </source>
</evidence>
<evidence type="ECO:0000313" key="2">
    <source>
        <dbReference type="EMBL" id="AIA64766.1"/>
    </source>
</evidence>
<reference evidence="2 3" key="1">
    <citation type="submission" date="2013-04" db="EMBL/GenBank/DDBJ databases">
        <title>Complete Genome Sequence of Cronobacter sakazakii Bacteriophage CR8.</title>
        <authorList>
            <person name="Kim Y."/>
            <person name="Shin H."/>
            <person name="Ryu S."/>
        </authorList>
    </citation>
    <scope>NUCLEOTIDE SEQUENCE [LARGE SCALE GENOMIC DNA]</scope>
</reference>
<protein>
    <recommendedName>
        <fullName evidence="1">NADAR domain-containing protein</fullName>
    </recommendedName>
</protein>
<feature type="domain" description="NADAR" evidence="1">
    <location>
        <begin position="10"/>
        <end position="165"/>
    </location>
</feature>
<name>A0A060AGN8_9CAUD</name>
<dbReference type="EMBL" id="KC954774">
    <property type="protein sequence ID" value="AIA64766.1"/>
    <property type="molecule type" value="Genomic_DNA"/>
</dbReference>
<organism evidence="2 3">
    <name type="scientific">Cronobacter phage CR8</name>
    <dbReference type="NCBI Taxonomy" id="1327934"/>
    <lineage>
        <taxon>Viruses</taxon>
        <taxon>Duplodnaviria</taxon>
        <taxon>Heunggongvirae</taxon>
        <taxon>Uroviricota</taxon>
        <taxon>Caudoviricetes</taxon>
        <taxon>Vequintavirinae</taxon>
        <taxon>Certrevirus</taxon>
        <taxon>Certrevirus CR8</taxon>
    </lineage>
</organism>
<dbReference type="RefSeq" id="YP_009042473.1">
    <property type="nucleotide sequence ID" value="NC_024354.1"/>
</dbReference>
<dbReference type="KEGG" id="vg:19686987"/>
<dbReference type="InterPro" id="IPR037238">
    <property type="entry name" value="YbiA-like_sf"/>
</dbReference>
<proteinExistence type="predicted"/>
<dbReference type="NCBIfam" id="TIGR02464">
    <property type="entry name" value="ribofla_fusion"/>
    <property type="match status" value="1"/>
</dbReference>
<dbReference type="Gene3D" id="1.10.357.40">
    <property type="entry name" value="YbiA-like"/>
    <property type="match status" value="1"/>
</dbReference>
<keyword evidence="3" id="KW-1185">Reference proteome</keyword>
<sequence length="185" mass="21819">MKVTDKHVFFYSWKDMFSNHYRNDRAFALPRHEQEGVKFYTGEHMMMYEKAMLFADHNIARQITEVFHPQEAKMLGRKVKGFNNELWEKSRENIVENVCYCRLVYDLDLRGAAIIHRLAGRSFVEASPRDRIWGIGMDEFHPMIHEEQNWLGLNLLGKAWDRATDALIDRCGGYDRVRGDFADQA</sequence>
<gene>
    <name evidence="2" type="ORF">CR8_236</name>
</gene>
<dbReference type="SUPFAM" id="SSF143990">
    <property type="entry name" value="YbiA-like"/>
    <property type="match status" value="1"/>
</dbReference>
<dbReference type="Pfam" id="PF08719">
    <property type="entry name" value="NADAR"/>
    <property type="match status" value="1"/>
</dbReference>
<dbReference type="Proteomes" id="UP000026984">
    <property type="component" value="Segment"/>
</dbReference>
<accession>A0A060AGN8</accession>